<dbReference type="AlphaFoldDB" id="A0A5B7EJ89"/>
<gene>
    <name evidence="2" type="ORF">E2C01_027953</name>
</gene>
<dbReference type="Proteomes" id="UP000324222">
    <property type="component" value="Unassembled WGS sequence"/>
</dbReference>
<dbReference type="OrthoDB" id="446293at2759"/>
<keyword evidence="3" id="KW-1185">Reference proteome</keyword>
<accession>A0A5B7EJ89</accession>
<sequence length="76" mass="8208">MMNNSVPVYSRPTISAPVAQNKEETGRPYEEIEFEDKKVNGNVSQPARTNGEVLSTKVPQGKCILCLAVGEPECAG</sequence>
<evidence type="ECO:0000256" key="1">
    <source>
        <dbReference type="SAM" id="MobiDB-lite"/>
    </source>
</evidence>
<organism evidence="2 3">
    <name type="scientific">Portunus trituberculatus</name>
    <name type="common">Swimming crab</name>
    <name type="synonym">Neptunus trituberculatus</name>
    <dbReference type="NCBI Taxonomy" id="210409"/>
    <lineage>
        <taxon>Eukaryota</taxon>
        <taxon>Metazoa</taxon>
        <taxon>Ecdysozoa</taxon>
        <taxon>Arthropoda</taxon>
        <taxon>Crustacea</taxon>
        <taxon>Multicrustacea</taxon>
        <taxon>Malacostraca</taxon>
        <taxon>Eumalacostraca</taxon>
        <taxon>Eucarida</taxon>
        <taxon>Decapoda</taxon>
        <taxon>Pleocyemata</taxon>
        <taxon>Brachyura</taxon>
        <taxon>Eubrachyura</taxon>
        <taxon>Portunoidea</taxon>
        <taxon>Portunidae</taxon>
        <taxon>Portuninae</taxon>
        <taxon>Portunus</taxon>
    </lineage>
</organism>
<protein>
    <submittedName>
        <fullName evidence="2">Uncharacterized protein</fullName>
    </submittedName>
</protein>
<name>A0A5B7EJ89_PORTR</name>
<dbReference type="EMBL" id="VSRR010003081">
    <property type="protein sequence ID" value="MPC34560.1"/>
    <property type="molecule type" value="Genomic_DNA"/>
</dbReference>
<evidence type="ECO:0000313" key="2">
    <source>
        <dbReference type="EMBL" id="MPC34560.1"/>
    </source>
</evidence>
<reference evidence="2 3" key="1">
    <citation type="submission" date="2019-05" db="EMBL/GenBank/DDBJ databases">
        <title>Another draft genome of Portunus trituberculatus and its Hox gene families provides insights of decapod evolution.</title>
        <authorList>
            <person name="Jeong J.-H."/>
            <person name="Song I."/>
            <person name="Kim S."/>
            <person name="Choi T."/>
            <person name="Kim D."/>
            <person name="Ryu S."/>
            <person name="Kim W."/>
        </authorList>
    </citation>
    <scope>NUCLEOTIDE SEQUENCE [LARGE SCALE GENOMIC DNA]</scope>
    <source>
        <tissue evidence="2">Muscle</tissue>
    </source>
</reference>
<comment type="caution">
    <text evidence="2">The sequence shown here is derived from an EMBL/GenBank/DDBJ whole genome shotgun (WGS) entry which is preliminary data.</text>
</comment>
<feature type="region of interest" description="Disordered" evidence="1">
    <location>
        <begin position="1"/>
        <end position="26"/>
    </location>
</feature>
<proteinExistence type="predicted"/>
<evidence type="ECO:0000313" key="3">
    <source>
        <dbReference type="Proteomes" id="UP000324222"/>
    </source>
</evidence>